<dbReference type="SUPFAM" id="SSF160443">
    <property type="entry name" value="SMR domain-like"/>
    <property type="match status" value="1"/>
</dbReference>
<evidence type="ECO:0000256" key="2">
    <source>
        <dbReference type="ARBA" id="ARBA00022737"/>
    </source>
</evidence>
<feature type="compositionally biased region" description="Basic residues" evidence="6">
    <location>
        <begin position="444"/>
        <end position="454"/>
    </location>
</feature>
<protein>
    <recommendedName>
        <fullName evidence="11">CCCH zinc finger and SMR domain-containing protein</fullName>
    </recommendedName>
</protein>
<dbReference type="SUPFAM" id="SSF90229">
    <property type="entry name" value="CCCH zinc finger"/>
    <property type="match status" value="1"/>
</dbReference>
<evidence type="ECO:0000256" key="5">
    <source>
        <dbReference type="PROSITE-ProRule" id="PRU00723"/>
    </source>
</evidence>
<dbReference type="AlphaFoldDB" id="A0AAV9XKU5"/>
<dbReference type="SMART" id="SM00356">
    <property type="entry name" value="ZnF_C3H1"/>
    <property type="match status" value="2"/>
</dbReference>
<dbReference type="InterPro" id="IPR045124">
    <property type="entry name" value="Su(sable)-like"/>
</dbReference>
<evidence type="ECO:0000313" key="10">
    <source>
        <dbReference type="Proteomes" id="UP001365542"/>
    </source>
</evidence>
<feature type="compositionally biased region" description="Polar residues" evidence="6">
    <location>
        <begin position="404"/>
        <end position="414"/>
    </location>
</feature>
<feature type="region of interest" description="Disordered" evidence="6">
    <location>
        <begin position="368"/>
        <end position="499"/>
    </location>
</feature>
<accession>A0AAV9XKU5</accession>
<dbReference type="PROSITE" id="PS50103">
    <property type="entry name" value="ZF_C3H1"/>
    <property type="match status" value="2"/>
</dbReference>
<feature type="region of interest" description="Disordered" evidence="6">
    <location>
        <begin position="788"/>
        <end position="850"/>
    </location>
</feature>
<dbReference type="EMBL" id="JAVHJO010000002">
    <property type="protein sequence ID" value="KAK6542693.1"/>
    <property type="molecule type" value="Genomic_DNA"/>
</dbReference>
<dbReference type="SMART" id="SM00463">
    <property type="entry name" value="SMR"/>
    <property type="match status" value="1"/>
</dbReference>
<proteinExistence type="predicted"/>
<dbReference type="GO" id="GO:0008270">
    <property type="term" value="F:zinc ion binding"/>
    <property type="evidence" value="ECO:0007669"/>
    <property type="project" value="UniProtKB-KW"/>
</dbReference>
<feature type="region of interest" description="Disordered" evidence="6">
    <location>
        <begin position="730"/>
        <end position="752"/>
    </location>
</feature>
<keyword evidence="2" id="KW-0677">Repeat</keyword>
<evidence type="ECO:0000256" key="3">
    <source>
        <dbReference type="ARBA" id="ARBA00022771"/>
    </source>
</evidence>
<dbReference type="Pfam" id="PF08590">
    <property type="entry name" value="DUF1771"/>
    <property type="match status" value="1"/>
</dbReference>
<sequence>MVLPDDVFDECVAILQNTSLLEEEQTEQVEEVIKARTGLSGTALEAQTLDVLWRHRAQVSPTSSPPPPRATIIRRSSPAPWQMAGRGGTPIGTPPPGFAAVAAVNSLLNHGAGTGSSPFPSPRPSPLLPYSSPRIPHSPSLNAYEYATDVHTPDIYGDYGSENVAWLVADDNPTNYLSSRGGLMQQDNLTPHDMLRSVLGEGRTDEEISAALETCGYDLSATLSMLMEQEGMVIGNNGNGFVPDVLRTPEVKYSHMGGEGMTIATGKNTALTPSGGEYGRSPGRPSTPKVGVVCRFFLSTGSCLRADCRFSHDTSSTICKYWVMGSCLAGDTCIFSHDPTQSASKLIDQQRVAASTPPLLQFQDTTAFPALGGDHMGGSPYNGRDNPNNPTLSPPPGFRALNISRPNSRAQNRAPSPMIPSVDDTDAFPSLGAPGAGGAGGYKNNKKHQNRRNNRSNLTEGLAGSPQGNIPLGPASLADVVRMSPSPGPYGRGNNRFNNHMANSPPPAFAVPGKHRNNRVGGGNNYPLSAAAAAIPPPQQIPWLDTGNVMNKTYLKHRQTAIKHGQLRNKYLSAAAAAWARNDAKAAKSLSNKGQQEQAEMRKAHREAAAAIYEQRQKALRNTAANGGNGASGLVVELFVDLHGLHPEEAVEYLERILLENQKSPQPIYAITGTGHHSKNGKDKVQRSVRAFLEEWKYVYREFSAQGDRGGMGGILGIDPGSFDRSYVKENKKNGAGGVTNTEEVDKGNGEGEDVFSVEERSLEDGEVAVGADGAVLKRRDDIVVKVKEGKKKKQGKNSEQQGNGADAVTTPEESSDGGVEVKSDEDEAKVGKDEGPDGSIAALVAPAGE</sequence>
<dbReference type="Gene3D" id="3.30.1370.110">
    <property type="match status" value="1"/>
</dbReference>
<dbReference type="PANTHER" id="PTHR13119:SF12">
    <property type="entry name" value="PROTEIN SUPPRESSOR OF SABLE"/>
    <property type="match status" value="1"/>
</dbReference>
<feature type="domain" description="C3H1-type" evidence="7">
    <location>
        <begin position="288"/>
        <end position="312"/>
    </location>
</feature>
<organism evidence="9 10">
    <name type="scientific">Orbilia ellipsospora</name>
    <dbReference type="NCBI Taxonomy" id="2528407"/>
    <lineage>
        <taxon>Eukaryota</taxon>
        <taxon>Fungi</taxon>
        <taxon>Dikarya</taxon>
        <taxon>Ascomycota</taxon>
        <taxon>Pezizomycotina</taxon>
        <taxon>Orbiliomycetes</taxon>
        <taxon>Orbiliales</taxon>
        <taxon>Orbiliaceae</taxon>
        <taxon>Orbilia</taxon>
    </lineage>
</organism>
<evidence type="ECO:0000256" key="6">
    <source>
        <dbReference type="SAM" id="MobiDB-lite"/>
    </source>
</evidence>
<dbReference type="InterPro" id="IPR013899">
    <property type="entry name" value="DUF1771"/>
</dbReference>
<feature type="zinc finger region" description="C3H1-type" evidence="5">
    <location>
        <begin position="288"/>
        <end position="312"/>
    </location>
</feature>
<keyword evidence="1 5" id="KW-0479">Metal-binding</keyword>
<comment type="caution">
    <text evidence="9">The sequence shown here is derived from an EMBL/GenBank/DDBJ whole genome shotgun (WGS) entry which is preliminary data.</text>
</comment>
<dbReference type="Pfam" id="PF01713">
    <property type="entry name" value="Smr"/>
    <property type="match status" value="1"/>
</dbReference>
<dbReference type="Gene3D" id="3.30.1370.210">
    <property type="match status" value="1"/>
</dbReference>
<dbReference type="GO" id="GO:0005634">
    <property type="term" value="C:nucleus"/>
    <property type="evidence" value="ECO:0007669"/>
    <property type="project" value="TreeGrafter"/>
</dbReference>
<evidence type="ECO:0000313" key="9">
    <source>
        <dbReference type="EMBL" id="KAK6542693.1"/>
    </source>
</evidence>
<evidence type="ECO:0000256" key="4">
    <source>
        <dbReference type="ARBA" id="ARBA00022833"/>
    </source>
</evidence>
<evidence type="ECO:0000259" key="8">
    <source>
        <dbReference type="PROSITE" id="PS50828"/>
    </source>
</evidence>
<feature type="region of interest" description="Disordered" evidence="6">
    <location>
        <begin position="57"/>
        <end position="92"/>
    </location>
</feature>
<dbReference type="Proteomes" id="UP001365542">
    <property type="component" value="Unassembled WGS sequence"/>
</dbReference>
<dbReference type="InterPro" id="IPR000571">
    <property type="entry name" value="Znf_CCCH"/>
</dbReference>
<dbReference type="GO" id="GO:0045892">
    <property type="term" value="P:negative regulation of DNA-templated transcription"/>
    <property type="evidence" value="ECO:0007669"/>
    <property type="project" value="InterPro"/>
</dbReference>
<keyword evidence="10" id="KW-1185">Reference proteome</keyword>
<dbReference type="Pfam" id="PF14608">
    <property type="entry name" value="zf-CCCH_2"/>
    <property type="match status" value="2"/>
</dbReference>
<dbReference type="InterPro" id="IPR036063">
    <property type="entry name" value="Smr_dom_sf"/>
</dbReference>
<dbReference type="InterPro" id="IPR002625">
    <property type="entry name" value="Smr_dom"/>
</dbReference>
<evidence type="ECO:0000256" key="1">
    <source>
        <dbReference type="ARBA" id="ARBA00022723"/>
    </source>
</evidence>
<keyword evidence="4 5" id="KW-0862">Zinc</keyword>
<gene>
    <name evidence="9" type="ORF">TWF694_006637</name>
</gene>
<dbReference type="InterPro" id="IPR036855">
    <property type="entry name" value="Znf_CCCH_sf"/>
</dbReference>
<evidence type="ECO:0008006" key="11">
    <source>
        <dbReference type="Google" id="ProtNLM"/>
    </source>
</evidence>
<evidence type="ECO:0000259" key="7">
    <source>
        <dbReference type="PROSITE" id="PS50103"/>
    </source>
</evidence>
<feature type="zinc finger region" description="C3H1-type" evidence="5">
    <location>
        <begin position="313"/>
        <end position="340"/>
    </location>
</feature>
<feature type="domain" description="C3H1-type" evidence="7">
    <location>
        <begin position="313"/>
        <end position="340"/>
    </location>
</feature>
<dbReference type="PANTHER" id="PTHR13119">
    <property type="entry name" value="ZINC FINGER CCCH DOMAIN-CONTAINING PROTEI"/>
    <property type="match status" value="1"/>
</dbReference>
<dbReference type="GO" id="GO:0003723">
    <property type="term" value="F:RNA binding"/>
    <property type="evidence" value="ECO:0007669"/>
    <property type="project" value="InterPro"/>
</dbReference>
<dbReference type="SMART" id="SM01162">
    <property type="entry name" value="DUF1771"/>
    <property type="match status" value="1"/>
</dbReference>
<name>A0AAV9XKU5_9PEZI</name>
<dbReference type="PROSITE" id="PS50828">
    <property type="entry name" value="SMR"/>
    <property type="match status" value="1"/>
</dbReference>
<keyword evidence="3 5" id="KW-0863">Zinc-finger</keyword>
<reference evidence="9 10" key="1">
    <citation type="submission" date="2019-10" db="EMBL/GenBank/DDBJ databases">
        <authorList>
            <person name="Palmer J.M."/>
        </authorList>
    </citation>
    <scope>NUCLEOTIDE SEQUENCE [LARGE SCALE GENOMIC DNA]</scope>
    <source>
        <strain evidence="9 10">TWF694</strain>
    </source>
</reference>
<feature type="domain" description="Smr" evidence="8">
    <location>
        <begin position="640"/>
        <end position="721"/>
    </location>
</feature>